<evidence type="ECO:0000313" key="1">
    <source>
        <dbReference type="EMBL" id="KAJ8681562.1"/>
    </source>
</evidence>
<keyword evidence="2" id="KW-1185">Reference proteome</keyword>
<evidence type="ECO:0000313" key="2">
    <source>
        <dbReference type="Proteomes" id="UP001239111"/>
    </source>
</evidence>
<protein>
    <submittedName>
        <fullName evidence="1">Uncharacterized protein</fullName>
    </submittedName>
</protein>
<name>A0ACC2PE30_9HYME</name>
<gene>
    <name evidence="1" type="ORF">QAD02_017354</name>
</gene>
<dbReference type="Proteomes" id="UP001239111">
    <property type="component" value="Chromosome 1"/>
</dbReference>
<organism evidence="1 2">
    <name type="scientific">Eretmocerus hayati</name>
    <dbReference type="NCBI Taxonomy" id="131215"/>
    <lineage>
        <taxon>Eukaryota</taxon>
        <taxon>Metazoa</taxon>
        <taxon>Ecdysozoa</taxon>
        <taxon>Arthropoda</taxon>
        <taxon>Hexapoda</taxon>
        <taxon>Insecta</taxon>
        <taxon>Pterygota</taxon>
        <taxon>Neoptera</taxon>
        <taxon>Endopterygota</taxon>
        <taxon>Hymenoptera</taxon>
        <taxon>Apocrita</taxon>
        <taxon>Proctotrupomorpha</taxon>
        <taxon>Chalcidoidea</taxon>
        <taxon>Aphelinidae</taxon>
        <taxon>Aphelininae</taxon>
        <taxon>Eretmocerus</taxon>
    </lineage>
</organism>
<accession>A0ACC2PE30</accession>
<dbReference type="EMBL" id="CM056741">
    <property type="protein sequence ID" value="KAJ8681562.1"/>
    <property type="molecule type" value="Genomic_DNA"/>
</dbReference>
<reference evidence="1" key="1">
    <citation type="submission" date="2023-04" db="EMBL/GenBank/DDBJ databases">
        <title>A chromosome-level genome assembly of the parasitoid wasp Eretmocerus hayati.</title>
        <authorList>
            <person name="Zhong Y."/>
            <person name="Liu S."/>
            <person name="Liu Y."/>
        </authorList>
    </citation>
    <scope>NUCLEOTIDE SEQUENCE</scope>
    <source>
        <strain evidence="1">ZJU_SS_LIU_2023</strain>
    </source>
</reference>
<comment type="caution">
    <text evidence="1">The sequence shown here is derived from an EMBL/GenBank/DDBJ whole genome shotgun (WGS) entry which is preliminary data.</text>
</comment>
<proteinExistence type="predicted"/>
<sequence>MTMNARKFLLLSFFKDHVFHKRSFTVYPSCCNKTDPANVKDDDKTTHFGYKTIRESEKTKEVYSVFENVAKSYDQMNDAMSFGIHRIWKDLFVKKLDPDHGCRLLDCAGGTGDITFRYLQYLQSKCNPKAVKSHVTVLDINANMLEVGQSRAKRQGYTKENGYDIEWIQGNAESLPCESNTFTAYTIAFGIRNVTHIDKALSEAYRVLKPGGKILVLEFSHVENDLLRWVYDKYSFQVIPVLGTLIAGQWQPYQYLVESVRRFPKQEEFKKMISDAGFQNVTYENLTFGTVAIHEGHKM</sequence>